<feature type="region of interest" description="Disordered" evidence="2">
    <location>
        <begin position="402"/>
        <end position="425"/>
    </location>
</feature>
<dbReference type="PANTHER" id="PTHR33322">
    <property type="entry name" value="BAG DOMAIN CONTAINING PROTEIN, EXPRESSED"/>
    <property type="match status" value="1"/>
</dbReference>
<keyword evidence="4" id="KW-1185">Reference proteome</keyword>
<gene>
    <name evidence="3" type="ORF">OLC1_LOCUS17611</name>
</gene>
<reference evidence="3" key="1">
    <citation type="submission" date="2023-03" db="EMBL/GenBank/DDBJ databases">
        <authorList>
            <person name="Julca I."/>
        </authorList>
    </citation>
    <scope>NUCLEOTIDE SEQUENCE</scope>
</reference>
<evidence type="ECO:0000256" key="1">
    <source>
        <dbReference type="ARBA" id="ARBA00023186"/>
    </source>
</evidence>
<dbReference type="EMBL" id="OX459123">
    <property type="protein sequence ID" value="CAI9109808.1"/>
    <property type="molecule type" value="Genomic_DNA"/>
</dbReference>
<dbReference type="GO" id="GO:0006457">
    <property type="term" value="P:protein folding"/>
    <property type="evidence" value="ECO:0007669"/>
    <property type="project" value="TreeGrafter"/>
</dbReference>
<keyword evidence="1" id="KW-0143">Chaperone</keyword>
<evidence type="ECO:0000313" key="3">
    <source>
        <dbReference type="EMBL" id="CAI9109808.1"/>
    </source>
</evidence>
<dbReference type="InterPro" id="IPR040400">
    <property type="entry name" value="BAG5/6/7/8"/>
</dbReference>
<accession>A0AAV1DPJ8</accession>
<organism evidence="3 4">
    <name type="scientific">Oldenlandia corymbosa var. corymbosa</name>
    <dbReference type="NCBI Taxonomy" id="529605"/>
    <lineage>
        <taxon>Eukaryota</taxon>
        <taxon>Viridiplantae</taxon>
        <taxon>Streptophyta</taxon>
        <taxon>Embryophyta</taxon>
        <taxon>Tracheophyta</taxon>
        <taxon>Spermatophyta</taxon>
        <taxon>Magnoliopsida</taxon>
        <taxon>eudicotyledons</taxon>
        <taxon>Gunneridae</taxon>
        <taxon>Pentapetalae</taxon>
        <taxon>asterids</taxon>
        <taxon>lamiids</taxon>
        <taxon>Gentianales</taxon>
        <taxon>Rubiaceae</taxon>
        <taxon>Rubioideae</taxon>
        <taxon>Spermacoceae</taxon>
        <taxon>Hedyotis-Oldenlandia complex</taxon>
        <taxon>Oldenlandia</taxon>
    </lineage>
</organism>
<dbReference type="GO" id="GO:0009506">
    <property type="term" value="C:plasmodesma"/>
    <property type="evidence" value="ECO:0007669"/>
    <property type="project" value="TreeGrafter"/>
</dbReference>
<dbReference type="PANTHER" id="PTHR33322:SF18">
    <property type="entry name" value="BAG FAMILY MOLECULAR CHAPERONE REGULATOR 8, CHLOROPLASTIC"/>
    <property type="match status" value="1"/>
</dbReference>
<dbReference type="PROSITE" id="PS50096">
    <property type="entry name" value="IQ"/>
    <property type="match status" value="1"/>
</dbReference>
<dbReference type="Proteomes" id="UP001161247">
    <property type="component" value="Chromosome 6"/>
</dbReference>
<protein>
    <submittedName>
        <fullName evidence="3">OLC1v1009712C1</fullName>
    </submittedName>
</protein>
<dbReference type="AlphaFoldDB" id="A0AAV1DPJ8"/>
<name>A0AAV1DPJ8_OLDCO</name>
<evidence type="ECO:0000313" key="4">
    <source>
        <dbReference type="Proteomes" id="UP001161247"/>
    </source>
</evidence>
<sequence length="425" mass="48121">MASHFHHHPHHHHCHPTTTTTSSTVCHCCYPPPPPPHSVPDPYLPHHYHHPSPQTHFYNPYPNPPIFNPNPNPPCTNQSLHQVHRQQTEFRPPSTGLEQERYFRDQQTPGLAHDHPAVSSLLLRIAALESSLRTHSTKRSSQPLRDAAARTIQTHFRAFLVRRSRTLRQLKDLASIKSTLNALKSSVSGNNLFDPQALHQRASRLLFRLHVIQGGDPMIRDGKRSISRELNRFLDLIDEFTDERCEISSRLIKKNVVHKRDVGKCGDHKREVAGCHDSASNKTLEDLVSRVDALYGKIPEEDDEEDEIVECHEIPMIKRVSNPGNEAQAKVKKSVRFVENGKVYQVSRNGDFDNGDGNDLLTRKAEVGGISLKITEDDEEEESSDDEEGLVDEVRTEDGNFIFSAPVPVTTDSRTDSVSRRKILK</sequence>
<proteinExistence type="predicted"/>
<evidence type="ECO:0000256" key="2">
    <source>
        <dbReference type="SAM" id="MobiDB-lite"/>
    </source>
</evidence>